<dbReference type="EC" id="2.3.2.27" evidence="4"/>
<dbReference type="SUPFAM" id="SSF48452">
    <property type="entry name" value="TPR-like"/>
    <property type="match status" value="1"/>
</dbReference>
<keyword evidence="10 19" id="KW-0863">Zinc-finger</keyword>
<dbReference type="PANTHER" id="PTHR13247">
    <property type="entry name" value="TETRATRICOPEPTIDE REPEAT PROTEIN 11 TPR REPEAT PROTEIN 11"/>
    <property type="match status" value="1"/>
</dbReference>
<reference evidence="23 24" key="1">
    <citation type="submission" date="2020-03" db="EMBL/GenBank/DDBJ databases">
        <title>Draft Genome Sequence of Cudoniella acicularis.</title>
        <authorList>
            <person name="Buettner E."/>
            <person name="Kellner H."/>
        </authorList>
    </citation>
    <scope>NUCLEOTIDE SEQUENCE [LARGE SCALE GENOMIC DNA]</scope>
    <source>
        <strain evidence="23 24">DSM 108380</strain>
    </source>
</reference>
<feature type="compositionally biased region" description="Basic and acidic residues" evidence="20">
    <location>
        <begin position="689"/>
        <end position="699"/>
    </location>
</feature>
<dbReference type="OrthoDB" id="8062037at2759"/>
<evidence type="ECO:0000256" key="1">
    <source>
        <dbReference type="ARBA" id="ARBA00000900"/>
    </source>
</evidence>
<evidence type="ECO:0000256" key="2">
    <source>
        <dbReference type="ARBA" id="ARBA00004572"/>
    </source>
</evidence>
<dbReference type="InterPro" id="IPR001841">
    <property type="entry name" value="Znf_RING"/>
</dbReference>
<keyword evidence="9" id="KW-0677">Repeat</keyword>
<evidence type="ECO:0000256" key="5">
    <source>
        <dbReference type="ARBA" id="ARBA00014314"/>
    </source>
</evidence>
<dbReference type="SUPFAM" id="SSF57850">
    <property type="entry name" value="RING/U-box"/>
    <property type="match status" value="1"/>
</dbReference>
<dbReference type="GO" id="GO:0000266">
    <property type="term" value="P:mitochondrial fission"/>
    <property type="evidence" value="ECO:0007669"/>
    <property type="project" value="InterPro"/>
</dbReference>
<evidence type="ECO:0000256" key="17">
    <source>
        <dbReference type="ARBA" id="ARBA00023136"/>
    </source>
</evidence>
<dbReference type="InterPro" id="IPR013083">
    <property type="entry name" value="Znf_RING/FYVE/PHD"/>
</dbReference>
<feature type="compositionally biased region" description="Low complexity" evidence="20">
    <location>
        <begin position="310"/>
        <end position="321"/>
    </location>
</feature>
<feature type="transmembrane region" description="Helical" evidence="21">
    <location>
        <begin position="126"/>
        <end position="147"/>
    </location>
</feature>
<keyword evidence="17 21" id="KW-0472">Membrane</keyword>
<accession>A0A8H4RVH9</accession>
<dbReference type="GO" id="GO:0016567">
    <property type="term" value="P:protein ubiquitination"/>
    <property type="evidence" value="ECO:0007669"/>
    <property type="project" value="UniProtKB-ARBA"/>
</dbReference>
<dbReference type="InterPro" id="IPR028058">
    <property type="entry name" value="Fis1_TPR_N"/>
</dbReference>
<dbReference type="Pfam" id="PF13639">
    <property type="entry name" value="zf-RING_2"/>
    <property type="match status" value="1"/>
</dbReference>
<evidence type="ECO:0000256" key="16">
    <source>
        <dbReference type="ARBA" id="ARBA00023128"/>
    </source>
</evidence>
<feature type="compositionally biased region" description="Basic and acidic residues" evidence="20">
    <location>
        <begin position="737"/>
        <end position="748"/>
    </location>
</feature>
<evidence type="ECO:0000259" key="22">
    <source>
        <dbReference type="PROSITE" id="PS50089"/>
    </source>
</evidence>
<comment type="catalytic activity">
    <reaction evidence="1">
        <text>S-ubiquitinyl-[E2 ubiquitin-conjugating enzyme]-L-cysteine + [acceptor protein]-L-lysine = [E2 ubiquitin-conjugating enzyme]-L-cysteine + N(6)-ubiquitinyl-[acceptor protein]-L-lysine.</text>
        <dbReference type="EC" id="2.3.2.27"/>
    </reaction>
</comment>
<feature type="compositionally biased region" description="Polar residues" evidence="20">
    <location>
        <begin position="599"/>
        <end position="613"/>
    </location>
</feature>
<evidence type="ECO:0000256" key="20">
    <source>
        <dbReference type="SAM" id="MobiDB-lite"/>
    </source>
</evidence>
<dbReference type="InterPro" id="IPR033745">
    <property type="entry name" value="Fis1_cytosol"/>
</dbReference>
<evidence type="ECO:0000256" key="8">
    <source>
        <dbReference type="ARBA" id="ARBA00022723"/>
    </source>
</evidence>
<sequence>MGSTLPYAADAESPLKPAELQVLRAQFEKEGEHVGVQTKFNFAWGLIKSNTRQDQQEGVRLLSDIFRTSPERRRECLYYLALGNYKLGNYAEARRYNDLLLEKEPANMQASSLRGLIDDKVAKEGLMGVAILSGVAIAAGVVGVSILKIMRSAQCASQKSTFKTAFRFLRNTGVAVSLGLTALAAYQGIRDAMADNPTPSGGGRRRHLDAFGSREVVFCHACENEWFKDEHENGLVCPECQSEVTEIITPESDPRPIADEPPPPNRNFRDLHHHNPFGGMDDDSDPEEADIEEHITHGPGGSMFFSQTIRTSRPRSTSDLSSSRRRVPRHDADAVMANFHNSMGSLMSVAGFRPGQAGRSGPDTLFNERGFGRNFQTFGSTNGGPSVVGGRFTFTTGPLLRPRNADGPQPGGPPVDDIATYETPYPSHPGRSMLVVNISAPPDELPRIIGNLFGPMGEALDNDRPGPAHPAAGLPPGLQALFAAMLNPANARSGDAVYSQEALDQIISTLMEQHPTSNAPGPAPPDAIASLPKTKLDEKLLGPEGKGECSVCMDDVYIGTEVVLLPCSHWFHEACASAWLSEHNTCPICRKGIGAENEATPTSGRRESQSNAASEPRVRRLSAVRPSRLSRSNTNGRNEARLDAIRNTGRLTPTEEFEAPRRRPFRSIPNASRGDDDPTRSIPGSYPRRLRDEDREPQRASRRTNTSGSDHSRLSRRSSQQSSSSRAEGGGGPMQWLRDRLGSSRRSD</sequence>
<dbReference type="Pfam" id="PF14852">
    <property type="entry name" value="Fis1_TPR_N"/>
    <property type="match status" value="1"/>
</dbReference>
<dbReference type="InterPro" id="IPR016543">
    <property type="entry name" value="Fis1"/>
</dbReference>
<name>A0A8H4RVH9_9HELO</name>
<keyword evidence="15 21" id="KW-1133">Transmembrane helix</keyword>
<dbReference type="GO" id="GO:0005741">
    <property type="term" value="C:mitochondrial outer membrane"/>
    <property type="evidence" value="ECO:0007669"/>
    <property type="project" value="UniProtKB-SubCell"/>
</dbReference>
<evidence type="ECO:0000256" key="3">
    <source>
        <dbReference type="ARBA" id="ARBA00008937"/>
    </source>
</evidence>
<keyword evidence="8" id="KW-0479">Metal-binding</keyword>
<feature type="transmembrane region" description="Helical" evidence="21">
    <location>
        <begin position="168"/>
        <end position="189"/>
    </location>
</feature>
<keyword evidence="16" id="KW-0496">Mitochondrion</keyword>
<evidence type="ECO:0000256" key="14">
    <source>
        <dbReference type="ARBA" id="ARBA00022833"/>
    </source>
</evidence>
<keyword evidence="12" id="KW-1000">Mitochondrion outer membrane</keyword>
<feature type="compositionally biased region" description="Acidic residues" evidence="20">
    <location>
        <begin position="280"/>
        <end position="291"/>
    </location>
</feature>
<dbReference type="GO" id="GO:0061630">
    <property type="term" value="F:ubiquitin protein ligase activity"/>
    <property type="evidence" value="ECO:0007669"/>
    <property type="project" value="UniProtKB-EC"/>
</dbReference>
<evidence type="ECO:0000256" key="4">
    <source>
        <dbReference type="ARBA" id="ARBA00012483"/>
    </source>
</evidence>
<dbReference type="InterPro" id="IPR028061">
    <property type="entry name" value="Fis1_TPR_C"/>
</dbReference>
<comment type="function">
    <text evidence="18">Has a role in mitochondrial fission. Has a role in outer membrane fission but not matrix separation.</text>
</comment>
<comment type="caution">
    <text evidence="23">The sequence shown here is derived from an EMBL/GenBank/DDBJ whole genome shotgun (WGS) entry which is preliminary data.</text>
</comment>
<dbReference type="EMBL" id="JAAMPI010000094">
    <property type="protein sequence ID" value="KAF4635871.1"/>
    <property type="molecule type" value="Genomic_DNA"/>
</dbReference>
<dbReference type="GO" id="GO:0005778">
    <property type="term" value="C:peroxisomal membrane"/>
    <property type="evidence" value="ECO:0007669"/>
    <property type="project" value="TreeGrafter"/>
</dbReference>
<keyword evidence="13" id="KW-0802">TPR repeat</keyword>
<dbReference type="AlphaFoldDB" id="A0A8H4RVH9"/>
<dbReference type="InterPro" id="IPR011990">
    <property type="entry name" value="TPR-like_helical_dom_sf"/>
</dbReference>
<proteinExistence type="inferred from homology"/>
<evidence type="ECO:0000256" key="12">
    <source>
        <dbReference type="ARBA" id="ARBA00022787"/>
    </source>
</evidence>
<dbReference type="Gene3D" id="3.30.40.10">
    <property type="entry name" value="Zinc/RING finger domain, C3HC4 (zinc finger)"/>
    <property type="match status" value="1"/>
</dbReference>
<evidence type="ECO:0000256" key="10">
    <source>
        <dbReference type="ARBA" id="ARBA00022771"/>
    </source>
</evidence>
<dbReference type="PANTHER" id="PTHR13247:SF0">
    <property type="entry name" value="MITOCHONDRIAL FISSION 1 PROTEIN"/>
    <property type="match status" value="1"/>
</dbReference>
<keyword evidence="6" id="KW-0808">Transferase</keyword>
<keyword evidence="11" id="KW-0833">Ubl conjugation pathway</keyword>
<feature type="domain" description="RING-type" evidence="22">
    <location>
        <begin position="549"/>
        <end position="590"/>
    </location>
</feature>
<dbReference type="FunFam" id="1.25.40.10:FF:000179">
    <property type="entry name" value="Mitochondrial fission 1 protein"/>
    <property type="match status" value="1"/>
</dbReference>
<dbReference type="GO" id="GO:0016559">
    <property type="term" value="P:peroxisome fission"/>
    <property type="evidence" value="ECO:0007669"/>
    <property type="project" value="TreeGrafter"/>
</dbReference>
<evidence type="ECO:0000256" key="6">
    <source>
        <dbReference type="ARBA" id="ARBA00022679"/>
    </source>
</evidence>
<dbReference type="Gene3D" id="1.25.40.10">
    <property type="entry name" value="Tetratricopeptide repeat domain"/>
    <property type="match status" value="1"/>
</dbReference>
<dbReference type="GO" id="GO:0000422">
    <property type="term" value="P:autophagy of mitochondrion"/>
    <property type="evidence" value="ECO:0007669"/>
    <property type="project" value="TreeGrafter"/>
</dbReference>
<organism evidence="23 24">
    <name type="scientific">Cudoniella acicularis</name>
    <dbReference type="NCBI Taxonomy" id="354080"/>
    <lineage>
        <taxon>Eukaryota</taxon>
        <taxon>Fungi</taxon>
        <taxon>Dikarya</taxon>
        <taxon>Ascomycota</taxon>
        <taxon>Pezizomycotina</taxon>
        <taxon>Leotiomycetes</taxon>
        <taxon>Helotiales</taxon>
        <taxon>Tricladiaceae</taxon>
        <taxon>Cudoniella</taxon>
    </lineage>
</organism>
<keyword evidence="7 21" id="KW-0812">Transmembrane</keyword>
<comment type="subcellular location">
    <subcellularLocation>
        <location evidence="2">Mitochondrion outer membrane</location>
        <topology evidence="2">Single-pass membrane protein</topology>
    </subcellularLocation>
</comment>
<evidence type="ECO:0000256" key="15">
    <source>
        <dbReference type="ARBA" id="ARBA00022989"/>
    </source>
</evidence>
<dbReference type="Proteomes" id="UP000566819">
    <property type="component" value="Unassembled WGS sequence"/>
</dbReference>
<dbReference type="PROSITE" id="PS50089">
    <property type="entry name" value="ZF_RING_2"/>
    <property type="match status" value="1"/>
</dbReference>
<keyword evidence="14" id="KW-0862">Zinc</keyword>
<dbReference type="CDD" id="cd12212">
    <property type="entry name" value="Fis1"/>
    <property type="match status" value="1"/>
</dbReference>
<evidence type="ECO:0000256" key="7">
    <source>
        <dbReference type="ARBA" id="ARBA00022692"/>
    </source>
</evidence>
<dbReference type="SMART" id="SM00184">
    <property type="entry name" value="RING"/>
    <property type="match status" value="1"/>
</dbReference>
<protein>
    <recommendedName>
        <fullName evidence="5">Mitochondrial fission 1 protein</fullName>
        <ecNumber evidence="4">2.3.2.27</ecNumber>
    </recommendedName>
</protein>
<evidence type="ECO:0000313" key="24">
    <source>
        <dbReference type="Proteomes" id="UP000566819"/>
    </source>
</evidence>
<evidence type="ECO:0000256" key="13">
    <source>
        <dbReference type="ARBA" id="ARBA00022803"/>
    </source>
</evidence>
<evidence type="ECO:0000256" key="19">
    <source>
        <dbReference type="PROSITE-ProRule" id="PRU00175"/>
    </source>
</evidence>
<evidence type="ECO:0000256" key="11">
    <source>
        <dbReference type="ARBA" id="ARBA00022786"/>
    </source>
</evidence>
<evidence type="ECO:0000256" key="21">
    <source>
        <dbReference type="SAM" id="Phobius"/>
    </source>
</evidence>
<feature type="compositionally biased region" description="Low complexity" evidence="20">
    <location>
        <begin position="717"/>
        <end position="727"/>
    </location>
</feature>
<dbReference type="Pfam" id="PF14853">
    <property type="entry name" value="Fis1_TPR_C"/>
    <property type="match status" value="1"/>
</dbReference>
<comment type="similarity">
    <text evidence="3">Belongs to the FIS1 family.</text>
</comment>
<evidence type="ECO:0000313" key="23">
    <source>
        <dbReference type="EMBL" id="KAF4635871.1"/>
    </source>
</evidence>
<feature type="region of interest" description="Disordered" evidence="20">
    <location>
        <begin position="248"/>
        <end position="328"/>
    </location>
</feature>
<dbReference type="FunFam" id="3.30.40.10:FF:000127">
    <property type="entry name" value="E3 ubiquitin-protein ligase RNF181"/>
    <property type="match status" value="1"/>
</dbReference>
<feature type="region of interest" description="Disordered" evidence="20">
    <location>
        <begin position="596"/>
        <end position="748"/>
    </location>
</feature>
<evidence type="ECO:0000256" key="9">
    <source>
        <dbReference type="ARBA" id="ARBA00022737"/>
    </source>
</evidence>
<keyword evidence="24" id="KW-1185">Reference proteome</keyword>
<dbReference type="GO" id="GO:0008270">
    <property type="term" value="F:zinc ion binding"/>
    <property type="evidence" value="ECO:0007669"/>
    <property type="project" value="UniProtKB-KW"/>
</dbReference>
<evidence type="ECO:0000256" key="18">
    <source>
        <dbReference type="ARBA" id="ARBA00025016"/>
    </source>
</evidence>
<gene>
    <name evidence="23" type="ORF">G7Y89_g2208</name>
</gene>